<proteinExistence type="predicted"/>
<feature type="compositionally biased region" description="Basic and acidic residues" evidence="1">
    <location>
        <begin position="120"/>
        <end position="129"/>
    </location>
</feature>
<reference evidence="2" key="1">
    <citation type="submission" date="2013-11" db="EMBL/GenBank/DDBJ databases">
        <title>Genome sequence of the fusiform rust pathogen reveals effectors for host alternation and coevolution with pine.</title>
        <authorList>
            <consortium name="DOE Joint Genome Institute"/>
            <person name="Smith K."/>
            <person name="Pendleton A."/>
            <person name="Kubisiak T."/>
            <person name="Anderson C."/>
            <person name="Salamov A."/>
            <person name="Aerts A."/>
            <person name="Riley R."/>
            <person name="Clum A."/>
            <person name="Lindquist E."/>
            <person name="Ence D."/>
            <person name="Campbell M."/>
            <person name="Kronenberg Z."/>
            <person name="Feau N."/>
            <person name="Dhillon B."/>
            <person name="Hamelin R."/>
            <person name="Burleigh J."/>
            <person name="Smith J."/>
            <person name="Yandell M."/>
            <person name="Nelson C."/>
            <person name="Grigoriev I."/>
            <person name="Davis J."/>
        </authorList>
    </citation>
    <scope>NUCLEOTIDE SEQUENCE</scope>
    <source>
        <strain evidence="2">G11</strain>
    </source>
</reference>
<comment type="caution">
    <text evidence="2">The sequence shown here is derived from an EMBL/GenBank/DDBJ whole genome shotgun (WGS) entry which is preliminary data.</text>
</comment>
<sequence length="424" mass="45775">MSHQSIKWSGSLKAKKKSELQNICRALEIQFKPEAIKLDLEQEILTALRAKSSLQSDPRFEGISYARNSSPSSPPGSGPTRSSSRRAAVIINKPTRPLSSSRRVERQESGEDDNQDDDEAQPRARRGSEGSKAASNPPSRPSSRRKSLVTTLDEQVQSLPSSAELVNASAELVNAIGTAGGEVENAISQASQKIESTKAIQFMKQTSSQAITKVGDASLGVAEVTLSGFQATQYALSSPWNIWALQILAELAYVFYSLVPMDHKMLRARSAPDYLVRLPAPLAAAIALLTSERFLRPLLEYIILTVLAPLTLASLVNFAPPPTSTRRGLLDRLSQLKPSPLTFSATRLAGLVLIHALFRPTARFGWPATSALESQDEFLNLGVVAYTCKNADLVGLESLQFVTSALGLTLGLHQLLSQAVSTSA</sequence>
<dbReference type="EMBL" id="MU167248">
    <property type="protein sequence ID" value="KAG0147407.1"/>
    <property type="molecule type" value="Genomic_DNA"/>
</dbReference>
<dbReference type="Proteomes" id="UP000886653">
    <property type="component" value="Unassembled WGS sequence"/>
</dbReference>
<dbReference type="PANTHER" id="PTHR41807">
    <property type="entry name" value="GLUTATHIONE TRANSFERASE 3"/>
    <property type="match status" value="1"/>
</dbReference>
<organism evidence="2 3">
    <name type="scientific">Cronartium quercuum f. sp. fusiforme G11</name>
    <dbReference type="NCBI Taxonomy" id="708437"/>
    <lineage>
        <taxon>Eukaryota</taxon>
        <taxon>Fungi</taxon>
        <taxon>Dikarya</taxon>
        <taxon>Basidiomycota</taxon>
        <taxon>Pucciniomycotina</taxon>
        <taxon>Pucciniomycetes</taxon>
        <taxon>Pucciniales</taxon>
        <taxon>Coleosporiaceae</taxon>
        <taxon>Cronartium</taxon>
    </lineage>
</organism>
<dbReference type="GO" id="GO:0016020">
    <property type="term" value="C:membrane"/>
    <property type="evidence" value="ECO:0007669"/>
    <property type="project" value="TreeGrafter"/>
</dbReference>
<dbReference type="InterPro" id="IPR038872">
    <property type="entry name" value="Put_GTT3"/>
</dbReference>
<evidence type="ECO:0000256" key="1">
    <source>
        <dbReference type="SAM" id="MobiDB-lite"/>
    </source>
</evidence>
<evidence type="ECO:0000313" key="2">
    <source>
        <dbReference type="EMBL" id="KAG0147407.1"/>
    </source>
</evidence>
<protein>
    <submittedName>
        <fullName evidence="2">Uncharacterized protein</fullName>
    </submittedName>
</protein>
<gene>
    <name evidence="2" type="ORF">CROQUDRAFT_656142</name>
</gene>
<dbReference type="AlphaFoldDB" id="A0A9P6NNJ7"/>
<dbReference type="OrthoDB" id="5569309at2759"/>
<feature type="compositionally biased region" description="Acidic residues" evidence="1">
    <location>
        <begin position="110"/>
        <end position="119"/>
    </location>
</feature>
<feature type="region of interest" description="Disordered" evidence="1">
    <location>
        <begin position="53"/>
        <end position="148"/>
    </location>
</feature>
<name>A0A9P6NNJ7_9BASI</name>
<dbReference type="PANTHER" id="PTHR41807:SF1">
    <property type="entry name" value="GLUTATHIONE TRANSFERASE 3"/>
    <property type="match status" value="1"/>
</dbReference>
<keyword evidence="3" id="KW-1185">Reference proteome</keyword>
<accession>A0A9P6NNJ7</accession>
<evidence type="ECO:0000313" key="3">
    <source>
        <dbReference type="Proteomes" id="UP000886653"/>
    </source>
</evidence>